<keyword evidence="2" id="KW-0732">Signal</keyword>
<feature type="region of interest" description="Disordered" evidence="1">
    <location>
        <begin position="287"/>
        <end position="346"/>
    </location>
</feature>
<evidence type="ECO:0000313" key="4">
    <source>
        <dbReference type="Proteomes" id="UP000274922"/>
    </source>
</evidence>
<dbReference type="AlphaFoldDB" id="A0A4P9WY76"/>
<keyword evidence="4" id="KW-1185">Reference proteome</keyword>
<protein>
    <recommendedName>
        <fullName evidence="5">Protein kinase domain-containing protein</fullName>
    </recommendedName>
</protein>
<feature type="region of interest" description="Disordered" evidence="1">
    <location>
        <begin position="210"/>
        <end position="273"/>
    </location>
</feature>
<gene>
    <name evidence="3" type="ORF">CXG81DRAFT_21314</name>
</gene>
<evidence type="ECO:0008006" key="5">
    <source>
        <dbReference type="Google" id="ProtNLM"/>
    </source>
</evidence>
<reference evidence="4" key="1">
    <citation type="journal article" date="2018" name="Nat. Microbiol.">
        <title>Leveraging single-cell genomics to expand the fungal tree of life.</title>
        <authorList>
            <person name="Ahrendt S.R."/>
            <person name="Quandt C.A."/>
            <person name="Ciobanu D."/>
            <person name="Clum A."/>
            <person name="Salamov A."/>
            <person name="Andreopoulos B."/>
            <person name="Cheng J.F."/>
            <person name="Woyke T."/>
            <person name="Pelin A."/>
            <person name="Henrissat B."/>
            <person name="Reynolds N.K."/>
            <person name="Benny G.L."/>
            <person name="Smith M.E."/>
            <person name="James T.Y."/>
            <person name="Grigoriev I.V."/>
        </authorList>
    </citation>
    <scope>NUCLEOTIDE SEQUENCE [LARGE SCALE GENOMIC DNA]</scope>
    <source>
        <strain evidence="4">ATCC 52028</strain>
    </source>
</reference>
<feature type="compositionally biased region" description="Basic and acidic residues" evidence="1">
    <location>
        <begin position="291"/>
        <end position="300"/>
    </location>
</feature>
<feature type="chain" id="PRO_5020616765" description="Protein kinase domain-containing protein" evidence="2">
    <location>
        <begin position="23"/>
        <end position="895"/>
    </location>
</feature>
<evidence type="ECO:0000256" key="2">
    <source>
        <dbReference type="SAM" id="SignalP"/>
    </source>
</evidence>
<evidence type="ECO:0000256" key="1">
    <source>
        <dbReference type="SAM" id="MobiDB-lite"/>
    </source>
</evidence>
<organism evidence="3 4">
    <name type="scientific">Caulochytrium protostelioides</name>
    <dbReference type="NCBI Taxonomy" id="1555241"/>
    <lineage>
        <taxon>Eukaryota</taxon>
        <taxon>Fungi</taxon>
        <taxon>Fungi incertae sedis</taxon>
        <taxon>Chytridiomycota</taxon>
        <taxon>Chytridiomycota incertae sedis</taxon>
        <taxon>Chytridiomycetes</taxon>
        <taxon>Caulochytriales</taxon>
        <taxon>Caulochytriaceae</taxon>
        <taxon>Caulochytrium</taxon>
    </lineage>
</organism>
<sequence>MRYVRLVRLLVAVALATAQAGAEDRSVAEVETIPVVNAKLSFVASASNQVYGYAMDSNHLETGNLNQLFGPFVPKPDEPEKNPCGQISETLGIDMHGVPLTSFFEPDDNVEYSSLSDARKHLLHDHVAALNQITASGLLIRVMVAKGPGFVEMHWPTEARYVVDNIKSSERVIRQLVPYDAITHFGDEDFGPSKADDTIDVSVLEDTMDTASHGRSLSDGQSDRSSVSTDSNESWISGYQDNSVHPGSRHHRPLDRSLPGAPVPIRKQHKSRDYNAFVGTSESITPGFTKLADDLTHDTSDDMSDEPATGSVDVMSPAADPDVPEPDESHAPHRTGRKAQPTKADRSSKKLYDLFDLGELTAKNSIYSKSKYRIMICAPRSLRVVSQLQIVPKSKEQYEIAVKPLVMPPDEGGARREGLSDDQNKWVGNLLQQRLEGYREGVRLAGAYWALQDGLALHFPSSRSANRVTKFLSSDETQYFLRAGAESLKSPITHRDVHQTGQILQELQRRIAWAHLRKNTGVDADPHTHESLTGVSSLSLAIIDVMRVFVQLAKTVNYAHAQGVVLRTLHVHLGTRKLHRRKGQQAPDRMLLAQITMVDQSVCRNDEDHPDVLNARFDPHGTMLPSESNYAYPAYMNPLYLVKTGPETMGLQYSCKEWKAIDRYNVMAHMLRLLEIQPSPRCRNVLDPPHLRRCWSMKFRWFKRHTQAIYDSIVSQRPTTDDSAQSPLPTSKSKQPFTGSTDAAHGLSLVQEYHDLIDMFTSLETFAFDLAPDQGCLAYYEKVRLRDAPDNGDNDDGGNEVQSCKAWLERSGASIDVTARFGPLRATNVVSNLKPRFMEELTRLLYRRLDPRKLAMVRARKRRSYFSRVARWFASTKNNAKDPHTDPKRPPAKES</sequence>
<feature type="compositionally biased region" description="Basic and acidic residues" evidence="1">
    <location>
        <begin position="879"/>
        <end position="895"/>
    </location>
</feature>
<feature type="region of interest" description="Disordered" evidence="1">
    <location>
        <begin position="876"/>
        <end position="895"/>
    </location>
</feature>
<dbReference type="EMBL" id="ML014430">
    <property type="protein sequence ID" value="RKO98459.1"/>
    <property type="molecule type" value="Genomic_DNA"/>
</dbReference>
<feature type="compositionally biased region" description="Polar residues" evidence="1">
    <location>
        <begin position="210"/>
        <end position="245"/>
    </location>
</feature>
<feature type="signal peptide" evidence="2">
    <location>
        <begin position="1"/>
        <end position="22"/>
    </location>
</feature>
<feature type="region of interest" description="Disordered" evidence="1">
    <location>
        <begin position="716"/>
        <end position="739"/>
    </location>
</feature>
<proteinExistence type="predicted"/>
<evidence type="ECO:0000313" key="3">
    <source>
        <dbReference type="EMBL" id="RKO98459.1"/>
    </source>
</evidence>
<accession>A0A4P9WY76</accession>
<name>A0A4P9WY76_9FUNG</name>
<dbReference type="Proteomes" id="UP000274922">
    <property type="component" value="Unassembled WGS sequence"/>
</dbReference>